<dbReference type="GO" id="GO:0160148">
    <property type="term" value="F:tRNA pseudouridine(55) synthase activity"/>
    <property type="evidence" value="ECO:0007669"/>
    <property type="project" value="UniProtKB-EC"/>
</dbReference>
<keyword evidence="6" id="KW-0472">Membrane</keyword>
<gene>
    <name evidence="5 9" type="primary">truB</name>
    <name evidence="9" type="ORF">BUCIPICE3303_240A</name>
</gene>
<dbReference type="Proteomes" id="UP000294455">
    <property type="component" value="Chromosome"/>
</dbReference>
<name>A0A803GD11_9GAMM</name>
<keyword evidence="3 5" id="KW-0819">tRNA processing</keyword>
<feature type="binding site" evidence="5">
    <location>
        <position position="74"/>
    </location>
    <ligand>
        <name>substrate</name>
    </ligand>
</feature>
<dbReference type="InterPro" id="IPR032819">
    <property type="entry name" value="TruB_C"/>
</dbReference>
<evidence type="ECO:0000256" key="2">
    <source>
        <dbReference type="ARBA" id="ARBA00005642"/>
    </source>
</evidence>
<feature type="transmembrane region" description="Helical" evidence="6">
    <location>
        <begin position="231"/>
        <end position="249"/>
    </location>
</feature>
<reference evidence="9 10" key="1">
    <citation type="submission" date="2019-02" db="EMBL/GenBank/DDBJ databases">
        <authorList>
            <person name="Manzano-Marin A."/>
            <person name="Manzano-Marin A."/>
        </authorList>
    </citation>
    <scope>NUCLEOTIDE SEQUENCE [LARGE SCALE GENOMIC DNA]</scope>
    <source>
        <strain evidence="9 10">BuCipiceae</strain>
    </source>
</reference>
<dbReference type="GO" id="GO:0031119">
    <property type="term" value="P:tRNA pseudouridine synthesis"/>
    <property type="evidence" value="ECO:0007669"/>
    <property type="project" value="UniProtKB-UniRule"/>
</dbReference>
<dbReference type="NCBIfam" id="TIGR00431">
    <property type="entry name" value="TruB"/>
    <property type="match status" value="1"/>
</dbReference>
<protein>
    <recommendedName>
        <fullName evidence="5">tRNA pseudouridine synthase B</fullName>
        <ecNumber evidence="5">5.4.99.25</ecNumber>
    </recommendedName>
    <alternativeName>
        <fullName evidence="5">tRNA pseudouridine(55) synthase</fullName>
        <shortName evidence="5">Psi55 synthase</shortName>
    </alternativeName>
    <alternativeName>
        <fullName evidence="5">tRNA pseudouridylate synthase</fullName>
    </alternativeName>
    <alternativeName>
        <fullName evidence="5">tRNA-uridine isomerase</fullName>
    </alternativeName>
</protein>
<dbReference type="EMBL" id="LR217739">
    <property type="protein sequence ID" value="VFP88438.1"/>
    <property type="molecule type" value="Genomic_DNA"/>
</dbReference>
<dbReference type="Gene3D" id="3.30.2350.10">
    <property type="entry name" value="Pseudouridine synthase"/>
    <property type="match status" value="1"/>
</dbReference>
<dbReference type="InterPro" id="IPR002501">
    <property type="entry name" value="PsdUridine_synth_N"/>
</dbReference>
<dbReference type="EC" id="5.4.99.25" evidence="5"/>
<evidence type="ECO:0000313" key="9">
    <source>
        <dbReference type="EMBL" id="VFP88438.1"/>
    </source>
</evidence>
<comment type="function">
    <text evidence="5">Responsible for synthesis of pseudouridine from uracil-55 in the psi GC loop of transfer RNAs.</text>
</comment>
<dbReference type="Pfam" id="PF01509">
    <property type="entry name" value="TruB_N"/>
    <property type="match status" value="1"/>
</dbReference>
<evidence type="ECO:0000256" key="3">
    <source>
        <dbReference type="ARBA" id="ARBA00022694"/>
    </source>
</evidence>
<feature type="binding site" evidence="5">
    <location>
        <position position="198"/>
    </location>
    <ligand>
        <name>substrate</name>
    </ligand>
</feature>
<proteinExistence type="inferred from homology"/>
<evidence type="ECO:0000259" key="8">
    <source>
        <dbReference type="Pfam" id="PF16198"/>
    </source>
</evidence>
<dbReference type="Pfam" id="PF16198">
    <property type="entry name" value="TruB_C_2"/>
    <property type="match status" value="1"/>
</dbReference>
<comment type="similarity">
    <text evidence="2 5">Belongs to the pseudouridine synthase TruB family. Type 1 subfamily.</text>
</comment>
<evidence type="ECO:0000256" key="5">
    <source>
        <dbReference type="HAMAP-Rule" id="MF_01080"/>
    </source>
</evidence>
<evidence type="ECO:0000313" key="10">
    <source>
        <dbReference type="Proteomes" id="UP000294455"/>
    </source>
</evidence>
<dbReference type="OrthoDB" id="9802309at2"/>
<dbReference type="InterPro" id="IPR014780">
    <property type="entry name" value="tRNA_psdUridine_synth_TruB"/>
</dbReference>
<evidence type="ECO:0000256" key="1">
    <source>
        <dbReference type="ARBA" id="ARBA00000385"/>
    </source>
</evidence>
<dbReference type="SUPFAM" id="SSF55120">
    <property type="entry name" value="Pseudouridine synthase"/>
    <property type="match status" value="1"/>
</dbReference>
<organism evidence="9 10">
    <name type="scientific">Buchnera aphidicola</name>
    <name type="common">Cinara piceae</name>
    <dbReference type="NCBI Taxonomy" id="1660043"/>
    <lineage>
        <taxon>Bacteria</taxon>
        <taxon>Pseudomonadati</taxon>
        <taxon>Pseudomonadota</taxon>
        <taxon>Gammaproteobacteria</taxon>
        <taxon>Enterobacterales</taxon>
        <taxon>Erwiniaceae</taxon>
        <taxon>Buchnera</taxon>
    </lineage>
</organism>
<dbReference type="RefSeq" id="WP_154049295.1">
    <property type="nucleotide sequence ID" value="NZ_LR217739.1"/>
</dbReference>
<dbReference type="CDD" id="cd02573">
    <property type="entry name" value="PseudoU_synth_EcTruB"/>
    <property type="match status" value="1"/>
</dbReference>
<dbReference type="HAMAP" id="MF_01080">
    <property type="entry name" value="TruB_bact"/>
    <property type="match status" value="1"/>
</dbReference>
<keyword evidence="6" id="KW-0812">Transmembrane</keyword>
<dbReference type="PANTHER" id="PTHR13767:SF2">
    <property type="entry name" value="PSEUDOURIDYLATE SYNTHASE TRUB1"/>
    <property type="match status" value="1"/>
</dbReference>
<dbReference type="GO" id="GO:1990481">
    <property type="term" value="P:mRNA pseudouridine synthesis"/>
    <property type="evidence" value="ECO:0007669"/>
    <property type="project" value="TreeGrafter"/>
</dbReference>
<accession>A0A803GD11</accession>
<comment type="caution">
    <text evidence="5">Lacks conserved residue(s) required for the propagation of feature annotation.</text>
</comment>
<feature type="domain" description="tRNA pseudouridylate synthase B C-terminal" evidence="8">
    <location>
        <begin position="179"/>
        <end position="246"/>
    </location>
</feature>
<comment type="catalytic activity">
    <reaction evidence="1 5">
        <text>uridine(55) in tRNA = pseudouridine(55) in tRNA</text>
        <dbReference type="Rhea" id="RHEA:42532"/>
        <dbReference type="Rhea" id="RHEA-COMP:10101"/>
        <dbReference type="Rhea" id="RHEA-COMP:10102"/>
        <dbReference type="ChEBI" id="CHEBI:65314"/>
        <dbReference type="ChEBI" id="CHEBI:65315"/>
        <dbReference type="EC" id="5.4.99.25"/>
    </reaction>
</comment>
<keyword evidence="4 5" id="KW-0413">Isomerase</keyword>
<dbReference type="InterPro" id="IPR020103">
    <property type="entry name" value="PsdUridine_synth_cat_dom_sf"/>
</dbReference>
<dbReference type="GO" id="GO:0003723">
    <property type="term" value="F:RNA binding"/>
    <property type="evidence" value="ECO:0007669"/>
    <property type="project" value="InterPro"/>
</dbReference>
<keyword evidence="6" id="KW-1133">Transmembrane helix</keyword>
<feature type="binding site" evidence="5">
    <location>
        <position position="177"/>
    </location>
    <ligand>
        <name>substrate</name>
    </ligand>
</feature>
<evidence type="ECO:0000256" key="4">
    <source>
        <dbReference type="ARBA" id="ARBA00023235"/>
    </source>
</evidence>
<sequence length="255" mass="29208">MGYRDGIDYTGILLLDKPKGVSSNCILQQIKKIFFAKKVGYTGSLDPLATGMLPILFGHATKFSKYLTNSVKKYHVIAKLGEITTTGDLAGEVLETRAVCININYLIKILKNFIGVIYQVPPMFSAIKYHGIPLYKYARLGITIPRDKRKLIIYQLKFIKFIDCFLEFTVVCSKGTYIRSLVYDIGRNLHCGAHVIFLRRLRVGPYYSSQLVKLSDLYQIKKMDIQQEYKFCLFNILNTFLLPISSVFLKYPLIK</sequence>
<evidence type="ECO:0000256" key="6">
    <source>
        <dbReference type="SAM" id="Phobius"/>
    </source>
</evidence>
<feature type="active site" description="Nucleophile" evidence="5">
    <location>
        <position position="46"/>
    </location>
</feature>
<dbReference type="PANTHER" id="PTHR13767">
    <property type="entry name" value="TRNA-PSEUDOURIDINE SYNTHASE"/>
    <property type="match status" value="1"/>
</dbReference>
<dbReference type="AlphaFoldDB" id="A0A803GD11"/>
<feature type="domain" description="Pseudouridine synthase II N-terminal" evidence="7">
    <location>
        <begin position="31"/>
        <end position="178"/>
    </location>
</feature>
<evidence type="ECO:0000259" key="7">
    <source>
        <dbReference type="Pfam" id="PF01509"/>
    </source>
</evidence>